<dbReference type="GO" id="GO:0005829">
    <property type="term" value="C:cytosol"/>
    <property type="evidence" value="ECO:0007669"/>
    <property type="project" value="TreeGrafter"/>
</dbReference>
<evidence type="ECO:0000313" key="4">
    <source>
        <dbReference type="Proteomes" id="UP000220246"/>
    </source>
</evidence>
<dbReference type="Pfam" id="PF04851">
    <property type="entry name" value="ResIII"/>
    <property type="match status" value="1"/>
</dbReference>
<dbReference type="SMART" id="SM00487">
    <property type="entry name" value="DEXDc"/>
    <property type="match status" value="1"/>
</dbReference>
<dbReference type="GO" id="GO:0016787">
    <property type="term" value="F:hydrolase activity"/>
    <property type="evidence" value="ECO:0007669"/>
    <property type="project" value="InterPro"/>
</dbReference>
<accession>A0A2A7UTA0</accession>
<dbReference type="RefSeq" id="WP_083520555.1">
    <property type="nucleotide sequence ID" value="NZ_PDEA01000001.1"/>
</dbReference>
<dbReference type="EMBL" id="PDEA01000001">
    <property type="protein sequence ID" value="PEH88454.1"/>
    <property type="molecule type" value="Genomic_DNA"/>
</dbReference>
<dbReference type="InterPro" id="IPR014001">
    <property type="entry name" value="Helicase_ATP-bd"/>
</dbReference>
<dbReference type="InterPro" id="IPR006935">
    <property type="entry name" value="Helicase/UvrB_N"/>
</dbReference>
<evidence type="ECO:0000259" key="2">
    <source>
        <dbReference type="PROSITE" id="PS51192"/>
    </source>
</evidence>
<dbReference type="STRING" id="1219032.GCA_001515545_03118"/>
<comment type="caution">
    <text evidence="3">The sequence shown here is derived from an EMBL/GenBank/DDBJ whole genome shotgun (WGS) entry which is preliminary data.</text>
</comment>
<dbReference type="CDD" id="cd18785">
    <property type="entry name" value="SF2_C"/>
    <property type="match status" value="1"/>
</dbReference>
<feature type="domain" description="Helicase ATP-binding" evidence="2">
    <location>
        <begin position="59"/>
        <end position="255"/>
    </location>
</feature>
<dbReference type="GO" id="GO:0003677">
    <property type="term" value="F:DNA binding"/>
    <property type="evidence" value="ECO:0007669"/>
    <property type="project" value="InterPro"/>
</dbReference>
<dbReference type="PROSITE" id="PS51192">
    <property type="entry name" value="HELICASE_ATP_BIND_1"/>
    <property type="match status" value="1"/>
</dbReference>
<name>A0A2A7UTA0_COMTR</name>
<keyword evidence="1" id="KW-0175">Coiled coil</keyword>
<feature type="coiled-coil region" evidence="1">
    <location>
        <begin position="315"/>
        <end position="342"/>
    </location>
</feature>
<dbReference type="InterPro" id="IPR027417">
    <property type="entry name" value="P-loop_NTPase"/>
</dbReference>
<organism evidence="3 4">
    <name type="scientific">Comamonas terrigena</name>
    <dbReference type="NCBI Taxonomy" id="32013"/>
    <lineage>
        <taxon>Bacteria</taxon>
        <taxon>Pseudomonadati</taxon>
        <taxon>Pseudomonadota</taxon>
        <taxon>Betaproteobacteria</taxon>
        <taxon>Burkholderiales</taxon>
        <taxon>Comamonadaceae</taxon>
        <taxon>Comamonas</taxon>
    </lineage>
</organism>
<evidence type="ECO:0000256" key="1">
    <source>
        <dbReference type="SAM" id="Coils"/>
    </source>
</evidence>
<sequence length="871" mass="100548">MAEVKTLFQVLIEELGKRTIEGTKLPESITGNLNPQFPMRPYQERAFKFFLNYWQEAFDGKPRQNHQLLFHMATGSGKTLMMAGLISYLYERGYRNFLFFVNNSNIIEKTRDNFLNATSKKYLFSDTISFGDKRVAIKEVENFQGANGDDINIVFSTIQGLHMALNAPRENSLTYDDFEDQKIVLISDEAHHINADTKKGKEVDQEELFEIVSWEGTVERIFRANPSNVLLEFTATVDFSDENLNAKYQPKLIFDYPLKDFRKDGYSKEVKVLQADLSPIDRALQAILLSQYRRKIFEKNRQHIKPVILFKSKTIKDSQAFLEEFKEAVKRLKAESLEAIKNRSSEPVVLKIFDYLAANRISLENLIAELKEDFSEEKLISVNSKEDSEVKQLAVNSLETNEYRAVFAVDKLNEGWDVLNLFDIVRLYDTRDSKGGKIGKTTMSEAQLIGRGARYCPFQLTGDQPLFGRKYDSDLDNELRICEELFYHSAYNPKYIQELNTALQEIGLKPKETRERKVHLKKSFKDTPLYKAGHIFLNGRDKYNREDIDGLDSSIINQTHKVSLRTGYTKSFVAFEAPDRDKGADKSSMDYSLKDFGAAIVRKAIQRIEFYEFSNLKVHLPKLTSVQEFITSEKYLGRVKVEVSGLPEQIKNLTPDEKLDATIQALTAIAEVIASDKIEYKGSKKFVPRMVRDVFSDKTLNFMVDDGGDKEFGRSMNDPAETAYHLDLSTRAWFAFDDCFGTSEEKLLIKYIDKRYAELSKVYSEAYLIRNEKHFKLYAFEDGRPLEPDFVLYLIGKEKTDTMHYQVFIEPKGGHLLKADEWKEKFLVGIKENFQIEQLFSNKKHVAWGLPFYNSTERMPEFEAAFDSLVS</sequence>
<gene>
    <name evidence="3" type="ORF">CRM82_07420</name>
</gene>
<dbReference type="Proteomes" id="UP000220246">
    <property type="component" value="Unassembled WGS sequence"/>
</dbReference>
<keyword evidence="4" id="KW-1185">Reference proteome</keyword>
<reference evidence="4" key="1">
    <citation type="submission" date="2017-09" db="EMBL/GenBank/DDBJ databases">
        <title>FDA dAtabase for Regulatory Grade micrObial Sequences (FDA-ARGOS): Supporting development and validation of Infectious Disease Dx tests.</title>
        <authorList>
            <person name="Minogue T."/>
            <person name="Wolcott M."/>
            <person name="Wasieloski L."/>
            <person name="Aguilar W."/>
            <person name="Moore D."/>
            <person name="Tallon L."/>
            <person name="Sadzewicz L."/>
            <person name="Ott S."/>
            <person name="Zhao X."/>
            <person name="Nagaraj S."/>
            <person name="Vavikolanu K."/>
            <person name="Aluvathingal J."/>
            <person name="Nadendla S."/>
            <person name="Sichtig H."/>
        </authorList>
    </citation>
    <scope>NUCLEOTIDE SEQUENCE [LARGE SCALE GENOMIC DNA]</scope>
    <source>
        <strain evidence="4">FDAARGOS_394</strain>
    </source>
</reference>
<dbReference type="PANTHER" id="PTHR47396">
    <property type="entry name" value="TYPE I RESTRICTION ENZYME ECOKI R PROTEIN"/>
    <property type="match status" value="1"/>
</dbReference>
<protein>
    <recommendedName>
        <fullName evidence="2">Helicase ATP-binding domain-containing protein</fullName>
    </recommendedName>
</protein>
<dbReference type="SUPFAM" id="SSF52540">
    <property type="entry name" value="P-loop containing nucleoside triphosphate hydrolases"/>
    <property type="match status" value="2"/>
</dbReference>
<dbReference type="GeneID" id="80800422"/>
<evidence type="ECO:0000313" key="3">
    <source>
        <dbReference type="EMBL" id="PEH88454.1"/>
    </source>
</evidence>
<dbReference type="OrthoDB" id="9803459at2"/>
<dbReference type="Gene3D" id="3.40.50.300">
    <property type="entry name" value="P-loop containing nucleotide triphosphate hydrolases"/>
    <property type="match status" value="1"/>
</dbReference>
<dbReference type="PANTHER" id="PTHR47396:SF1">
    <property type="entry name" value="ATP-DEPENDENT HELICASE IRC3-RELATED"/>
    <property type="match status" value="1"/>
</dbReference>
<dbReference type="AlphaFoldDB" id="A0A2A7UTA0"/>
<dbReference type="InterPro" id="IPR050742">
    <property type="entry name" value="Helicase_Restrict-Modif_Enz"/>
</dbReference>
<dbReference type="GO" id="GO:0005524">
    <property type="term" value="F:ATP binding"/>
    <property type="evidence" value="ECO:0007669"/>
    <property type="project" value="InterPro"/>
</dbReference>
<proteinExistence type="predicted"/>